<dbReference type="PANTHER" id="PTHR43976">
    <property type="entry name" value="SHORT CHAIN DEHYDROGENASE"/>
    <property type="match status" value="1"/>
</dbReference>
<gene>
    <name evidence="4" type="ORF">ACX27_14525</name>
</gene>
<keyword evidence="5" id="KW-1185">Reference proteome</keyword>
<dbReference type="GO" id="GO:0016491">
    <property type="term" value="F:oxidoreductase activity"/>
    <property type="evidence" value="ECO:0007669"/>
    <property type="project" value="UniProtKB-KW"/>
</dbReference>
<dbReference type="KEGG" id="npz:ACX27_14525"/>
<dbReference type="Proteomes" id="UP000062645">
    <property type="component" value="Chromosome"/>
</dbReference>
<dbReference type="PANTHER" id="PTHR43976:SF16">
    <property type="entry name" value="SHORT-CHAIN DEHYDROGENASE_REDUCTASE FAMILY PROTEIN"/>
    <property type="match status" value="1"/>
</dbReference>
<dbReference type="InterPro" id="IPR036291">
    <property type="entry name" value="NAD(P)-bd_dom_sf"/>
</dbReference>
<dbReference type="PATRIC" id="fig|224013.5.peg.3506"/>
<name>A0A0M4SLH7_9NOSO</name>
<evidence type="ECO:0000313" key="5">
    <source>
        <dbReference type="Proteomes" id="UP000062645"/>
    </source>
</evidence>
<evidence type="ECO:0000256" key="2">
    <source>
        <dbReference type="ARBA" id="ARBA00023002"/>
    </source>
</evidence>
<dbReference type="SUPFAM" id="SSF51735">
    <property type="entry name" value="NAD(P)-binding Rossmann-fold domains"/>
    <property type="match status" value="1"/>
</dbReference>
<dbReference type="InterPro" id="IPR051911">
    <property type="entry name" value="SDR_oxidoreductase"/>
</dbReference>
<sequence>MVKQTRVWFITGCSSGFGRALAETVLENGEIVVLTARNPQKLEDLAASFPEQTLALQLDVTKPEQVRESVKNAIAHFGRIDILVNNAGCEVAGILEEVSDEAIRRQFETNFFGVIDMLRVVIPYMRQQRSGHILNISSAACFMAGAGGGIYISSKLALEGISGCLANEVAHLGIKVTMVEPGAFSTDFFNKSHVLVETKIPEYQPIIKDMSQWIKDVKEQKTKLIGDPKKAALAMIKAVDSDVPPLRLALGSDAVETIDGALQFIKEGLDAWKEVSTSTDFDEVITDKMPVAAVN</sequence>
<dbReference type="EMBL" id="CP012036">
    <property type="protein sequence ID" value="ALF53785.1"/>
    <property type="molecule type" value="Genomic_DNA"/>
</dbReference>
<dbReference type="RefSeq" id="WP_062293710.1">
    <property type="nucleotide sequence ID" value="NZ_CP012036.1"/>
</dbReference>
<protein>
    <submittedName>
        <fullName evidence="4">Short-chain dehydrogenase</fullName>
    </submittedName>
</protein>
<evidence type="ECO:0000256" key="1">
    <source>
        <dbReference type="ARBA" id="ARBA00006484"/>
    </source>
</evidence>
<proteinExistence type="inferred from homology"/>
<dbReference type="NCBIfam" id="NF004824">
    <property type="entry name" value="PRK06180.1"/>
    <property type="match status" value="1"/>
</dbReference>
<dbReference type="STRING" id="224013.ACX27_14525"/>
<dbReference type="NCBIfam" id="NF006114">
    <property type="entry name" value="PRK08263.1"/>
    <property type="match status" value="1"/>
</dbReference>
<keyword evidence="2" id="KW-0560">Oxidoreductase</keyword>
<dbReference type="PRINTS" id="PR00080">
    <property type="entry name" value="SDRFAMILY"/>
</dbReference>
<evidence type="ECO:0000313" key="4">
    <source>
        <dbReference type="EMBL" id="ALF53785.1"/>
    </source>
</evidence>
<organism evidence="4 5">
    <name type="scientific">Nostoc piscinale CENA21</name>
    <dbReference type="NCBI Taxonomy" id="224013"/>
    <lineage>
        <taxon>Bacteria</taxon>
        <taxon>Bacillati</taxon>
        <taxon>Cyanobacteriota</taxon>
        <taxon>Cyanophyceae</taxon>
        <taxon>Nostocales</taxon>
        <taxon>Nostocaceae</taxon>
        <taxon>Nostoc</taxon>
    </lineage>
</organism>
<dbReference type="InterPro" id="IPR002347">
    <property type="entry name" value="SDR_fam"/>
</dbReference>
<dbReference type="Pfam" id="PF00106">
    <property type="entry name" value="adh_short"/>
    <property type="match status" value="1"/>
</dbReference>
<dbReference type="PRINTS" id="PR00081">
    <property type="entry name" value="GDHRDH"/>
</dbReference>
<evidence type="ECO:0000256" key="3">
    <source>
        <dbReference type="RuleBase" id="RU000363"/>
    </source>
</evidence>
<comment type="similarity">
    <text evidence="1 3">Belongs to the short-chain dehydrogenases/reductases (SDR) family.</text>
</comment>
<reference evidence="4 5" key="2">
    <citation type="journal article" date="2016" name="Genome Announc.">
        <title>Draft Genome Sequence of the N2-Fixing Cyanobacterium Nostoc piscinale CENA21, Isolated from the Brazilian Amazon Floodplain.</title>
        <authorList>
            <person name="Leao T."/>
            <person name="Guimaraes P.I."/>
            <person name="de Melo A.G."/>
            <person name="Ramos R.T."/>
            <person name="Leao P.N."/>
            <person name="Silva A."/>
            <person name="Fiore M.F."/>
            <person name="Schneider M.P."/>
        </authorList>
    </citation>
    <scope>NUCLEOTIDE SEQUENCE [LARGE SCALE GENOMIC DNA]</scope>
    <source>
        <strain evidence="4 5">CENA21</strain>
    </source>
</reference>
<dbReference type="AlphaFoldDB" id="A0A0M4SLH7"/>
<reference evidence="5" key="1">
    <citation type="submission" date="2015-07" db="EMBL/GenBank/DDBJ databases">
        <title>Genome Of Nitrogen-Fixing Cyanobacterium Nostoc piscinale CENA21 From Solimoes/Amazon River Floodplain Sediments And Comparative Genomics To Uncover Biosynthetic Natural Products Potential.</title>
        <authorList>
            <person name="Leao T.F."/>
            <person name="Leao P.N."/>
            <person name="Guimaraes P.I."/>
            <person name="de Melo A.G.C."/>
            <person name="Ramos R.T.J."/>
            <person name="Silva A."/>
            <person name="Fiore M.F."/>
            <person name="Schneider M.P.C."/>
        </authorList>
    </citation>
    <scope>NUCLEOTIDE SEQUENCE [LARGE SCALE GENOMIC DNA]</scope>
    <source>
        <strain evidence="5">CENA21</strain>
    </source>
</reference>
<dbReference type="OrthoDB" id="9775296at2"/>
<dbReference type="CDD" id="cd05374">
    <property type="entry name" value="17beta-HSD-like_SDR_c"/>
    <property type="match status" value="1"/>
</dbReference>
<accession>A0A0M4SLH7</accession>
<dbReference type="Gene3D" id="3.40.50.720">
    <property type="entry name" value="NAD(P)-binding Rossmann-like Domain"/>
    <property type="match status" value="1"/>
</dbReference>